<comment type="caution">
    <text evidence="1">The sequence shown here is derived from an EMBL/GenBank/DDBJ whole genome shotgun (WGS) entry which is preliminary data.</text>
</comment>
<reference evidence="1 2" key="1">
    <citation type="submission" date="2017-12" db="EMBL/GenBank/DDBJ databases">
        <title>Genome sequence of the active heterotrophic nitrifier-denitrifier, Cupriavidus pauculus UM1.</title>
        <authorList>
            <person name="Putonti C."/>
            <person name="Castignetti D."/>
        </authorList>
    </citation>
    <scope>NUCLEOTIDE SEQUENCE [LARGE SCALE GENOMIC DNA]</scope>
    <source>
        <strain evidence="1 2">UM1</strain>
    </source>
</reference>
<dbReference type="EMBL" id="PJRP01000037">
    <property type="protein sequence ID" value="PLP96198.1"/>
    <property type="molecule type" value="Genomic_DNA"/>
</dbReference>
<gene>
    <name evidence="1" type="ORF">CYJ10_33590</name>
</gene>
<sequence>MRMVRGETAVMMGDCLSRGIAEELEDFQLGFSTREHATRLIGWPTAQATLRNAVKPEQNGRKS</sequence>
<dbReference type="AlphaFoldDB" id="A0A2N5C1W3"/>
<dbReference type="Proteomes" id="UP000234341">
    <property type="component" value="Unassembled WGS sequence"/>
</dbReference>
<proteinExistence type="predicted"/>
<organism evidence="1 2">
    <name type="scientific">Cupriavidus pauculus</name>
    <dbReference type="NCBI Taxonomy" id="82633"/>
    <lineage>
        <taxon>Bacteria</taxon>
        <taxon>Pseudomonadati</taxon>
        <taxon>Pseudomonadota</taxon>
        <taxon>Betaproteobacteria</taxon>
        <taxon>Burkholderiales</taxon>
        <taxon>Burkholderiaceae</taxon>
        <taxon>Cupriavidus</taxon>
    </lineage>
</organism>
<accession>A0A2N5C1W3</accession>
<protein>
    <submittedName>
        <fullName evidence="1">Uncharacterized protein</fullName>
    </submittedName>
</protein>
<evidence type="ECO:0000313" key="2">
    <source>
        <dbReference type="Proteomes" id="UP000234341"/>
    </source>
</evidence>
<evidence type="ECO:0000313" key="1">
    <source>
        <dbReference type="EMBL" id="PLP96198.1"/>
    </source>
</evidence>
<name>A0A2N5C1W3_9BURK</name>